<proteinExistence type="predicted"/>
<feature type="non-terminal residue" evidence="1">
    <location>
        <position position="41"/>
    </location>
</feature>
<accession>A0ABN9D672</accession>
<keyword evidence="2" id="KW-1185">Reference proteome</keyword>
<name>A0ABN9D672_9NEOB</name>
<reference evidence="1" key="1">
    <citation type="submission" date="2023-05" db="EMBL/GenBank/DDBJ databases">
        <authorList>
            <person name="Stuckert A."/>
        </authorList>
    </citation>
    <scope>NUCLEOTIDE SEQUENCE</scope>
</reference>
<evidence type="ECO:0000313" key="1">
    <source>
        <dbReference type="EMBL" id="CAI9567454.1"/>
    </source>
</evidence>
<organism evidence="1 2">
    <name type="scientific">Staurois parvus</name>
    <dbReference type="NCBI Taxonomy" id="386267"/>
    <lineage>
        <taxon>Eukaryota</taxon>
        <taxon>Metazoa</taxon>
        <taxon>Chordata</taxon>
        <taxon>Craniata</taxon>
        <taxon>Vertebrata</taxon>
        <taxon>Euteleostomi</taxon>
        <taxon>Amphibia</taxon>
        <taxon>Batrachia</taxon>
        <taxon>Anura</taxon>
        <taxon>Neobatrachia</taxon>
        <taxon>Ranoidea</taxon>
        <taxon>Ranidae</taxon>
        <taxon>Staurois</taxon>
    </lineage>
</organism>
<dbReference type="EMBL" id="CATNWA010014102">
    <property type="protein sequence ID" value="CAI9567454.1"/>
    <property type="molecule type" value="Genomic_DNA"/>
</dbReference>
<comment type="caution">
    <text evidence="1">The sequence shown here is derived from an EMBL/GenBank/DDBJ whole genome shotgun (WGS) entry which is preliminary data.</text>
</comment>
<evidence type="ECO:0000313" key="2">
    <source>
        <dbReference type="Proteomes" id="UP001162483"/>
    </source>
</evidence>
<protein>
    <submittedName>
        <fullName evidence="1">Uncharacterized protein</fullName>
    </submittedName>
</protein>
<gene>
    <name evidence="1" type="ORF">SPARVUS_LOCUS6540471</name>
</gene>
<dbReference type="Proteomes" id="UP001162483">
    <property type="component" value="Unassembled WGS sequence"/>
</dbReference>
<sequence>MRGNQRVNCVLVIDNCGCEWWHSTCTLLCMAVYSTAIQTSV</sequence>